<dbReference type="AlphaFoldDB" id="A0A0C3IPX1"/>
<dbReference type="Proteomes" id="UP000054217">
    <property type="component" value="Unassembled WGS sequence"/>
</dbReference>
<reference evidence="3" key="2">
    <citation type="submission" date="2015-01" db="EMBL/GenBank/DDBJ databases">
        <title>Evolutionary Origins and Diversification of the Mycorrhizal Mutualists.</title>
        <authorList>
            <consortium name="DOE Joint Genome Institute"/>
            <consortium name="Mycorrhizal Genomics Consortium"/>
            <person name="Kohler A."/>
            <person name="Kuo A."/>
            <person name="Nagy L.G."/>
            <person name="Floudas D."/>
            <person name="Copeland A."/>
            <person name="Barry K.W."/>
            <person name="Cichocki N."/>
            <person name="Veneault-Fourrey C."/>
            <person name="LaButti K."/>
            <person name="Lindquist E.A."/>
            <person name="Lipzen A."/>
            <person name="Lundell T."/>
            <person name="Morin E."/>
            <person name="Murat C."/>
            <person name="Riley R."/>
            <person name="Ohm R."/>
            <person name="Sun H."/>
            <person name="Tunlid A."/>
            <person name="Henrissat B."/>
            <person name="Grigoriev I.V."/>
            <person name="Hibbett D.S."/>
            <person name="Martin F."/>
        </authorList>
    </citation>
    <scope>NUCLEOTIDE SEQUENCE [LARGE SCALE GENOMIC DNA]</scope>
    <source>
        <strain evidence="3">Marx 270</strain>
    </source>
</reference>
<gene>
    <name evidence="2" type="ORF">M404DRAFT_1004988</name>
</gene>
<name>A0A0C3IPX1_PISTI</name>
<proteinExistence type="predicted"/>
<evidence type="ECO:0000313" key="2">
    <source>
        <dbReference type="EMBL" id="KIN98997.1"/>
    </source>
</evidence>
<accession>A0A0C3IPX1</accession>
<feature type="region of interest" description="Disordered" evidence="1">
    <location>
        <begin position="58"/>
        <end position="78"/>
    </location>
</feature>
<evidence type="ECO:0000256" key="1">
    <source>
        <dbReference type="SAM" id="MobiDB-lite"/>
    </source>
</evidence>
<dbReference type="InParanoid" id="A0A0C3IPX1"/>
<dbReference type="HOGENOM" id="CLU_2628661_0_0_1"/>
<protein>
    <submittedName>
        <fullName evidence="2">Uncharacterized protein</fullName>
    </submittedName>
</protein>
<evidence type="ECO:0000313" key="3">
    <source>
        <dbReference type="Proteomes" id="UP000054217"/>
    </source>
</evidence>
<reference evidence="2 3" key="1">
    <citation type="submission" date="2014-04" db="EMBL/GenBank/DDBJ databases">
        <authorList>
            <consortium name="DOE Joint Genome Institute"/>
            <person name="Kuo A."/>
            <person name="Kohler A."/>
            <person name="Costa M.D."/>
            <person name="Nagy L.G."/>
            <person name="Floudas D."/>
            <person name="Copeland A."/>
            <person name="Barry K.W."/>
            <person name="Cichocki N."/>
            <person name="Veneault-Fourrey C."/>
            <person name="LaButti K."/>
            <person name="Lindquist E.A."/>
            <person name="Lipzen A."/>
            <person name="Lundell T."/>
            <person name="Morin E."/>
            <person name="Murat C."/>
            <person name="Sun H."/>
            <person name="Tunlid A."/>
            <person name="Henrissat B."/>
            <person name="Grigoriev I.V."/>
            <person name="Hibbett D.S."/>
            <person name="Martin F."/>
            <person name="Nordberg H.P."/>
            <person name="Cantor M.N."/>
            <person name="Hua S.X."/>
        </authorList>
    </citation>
    <scope>NUCLEOTIDE SEQUENCE [LARGE SCALE GENOMIC DNA]</scope>
    <source>
        <strain evidence="2 3">Marx 270</strain>
    </source>
</reference>
<feature type="non-terminal residue" evidence="2">
    <location>
        <position position="1"/>
    </location>
</feature>
<sequence length="78" mass="8432">VDSKPYRLRSYYCAEPAIIQTFMASDRASLSSHILPDLMAAATLRGIANARNPRSLRTGVLGMPYPPSSESKPHAVSA</sequence>
<organism evidence="2 3">
    <name type="scientific">Pisolithus tinctorius Marx 270</name>
    <dbReference type="NCBI Taxonomy" id="870435"/>
    <lineage>
        <taxon>Eukaryota</taxon>
        <taxon>Fungi</taxon>
        <taxon>Dikarya</taxon>
        <taxon>Basidiomycota</taxon>
        <taxon>Agaricomycotina</taxon>
        <taxon>Agaricomycetes</taxon>
        <taxon>Agaricomycetidae</taxon>
        <taxon>Boletales</taxon>
        <taxon>Sclerodermatineae</taxon>
        <taxon>Pisolithaceae</taxon>
        <taxon>Pisolithus</taxon>
    </lineage>
</organism>
<keyword evidence="3" id="KW-1185">Reference proteome</keyword>
<dbReference type="EMBL" id="KN832009">
    <property type="protein sequence ID" value="KIN98997.1"/>
    <property type="molecule type" value="Genomic_DNA"/>
</dbReference>